<dbReference type="EMBL" id="ML977154">
    <property type="protein sequence ID" value="KAF1987112.1"/>
    <property type="molecule type" value="Genomic_DNA"/>
</dbReference>
<organism evidence="2 3">
    <name type="scientific">Aulographum hederae CBS 113979</name>
    <dbReference type="NCBI Taxonomy" id="1176131"/>
    <lineage>
        <taxon>Eukaryota</taxon>
        <taxon>Fungi</taxon>
        <taxon>Dikarya</taxon>
        <taxon>Ascomycota</taxon>
        <taxon>Pezizomycotina</taxon>
        <taxon>Dothideomycetes</taxon>
        <taxon>Pleosporomycetidae</taxon>
        <taxon>Aulographales</taxon>
        <taxon>Aulographaceae</taxon>
    </lineage>
</organism>
<sequence length="201" mass="22978">MLPQWMLAIPIYWLAATAGLFLLCSAVDITDTQRAAQDMTRTPDRYKYSWTSVKKFDDLEAACPDYYDLLLKANKKYNWVMKNHEAAYFRGYSREPGRPAWQGSLLVAVLCVPGYGIYSSTIPRGPFGNMIDRNSRNVAPELWSAFQSVRLKDTCRRWLLLSPRIVCPRRREALCVHGVDHRSLGCRGSESGQNLEHSSRL</sequence>
<reference evidence="2" key="1">
    <citation type="journal article" date="2020" name="Stud. Mycol.">
        <title>101 Dothideomycetes genomes: a test case for predicting lifestyles and emergence of pathogens.</title>
        <authorList>
            <person name="Haridas S."/>
            <person name="Albert R."/>
            <person name="Binder M."/>
            <person name="Bloem J."/>
            <person name="Labutti K."/>
            <person name="Salamov A."/>
            <person name="Andreopoulos B."/>
            <person name="Baker S."/>
            <person name="Barry K."/>
            <person name="Bills G."/>
            <person name="Bluhm B."/>
            <person name="Cannon C."/>
            <person name="Castanera R."/>
            <person name="Culley D."/>
            <person name="Daum C."/>
            <person name="Ezra D."/>
            <person name="Gonzalez J."/>
            <person name="Henrissat B."/>
            <person name="Kuo A."/>
            <person name="Liang C."/>
            <person name="Lipzen A."/>
            <person name="Lutzoni F."/>
            <person name="Magnuson J."/>
            <person name="Mondo S."/>
            <person name="Nolan M."/>
            <person name="Ohm R."/>
            <person name="Pangilinan J."/>
            <person name="Park H.-J."/>
            <person name="Ramirez L."/>
            <person name="Alfaro M."/>
            <person name="Sun H."/>
            <person name="Tritt A."/>
            <person name="Yoshinaga Y."/>
            <person name="Zwiers L.-H."/>
            <person name="Turgeon B."/>
            <person name="Goodwin S."/>
            <person name="Spatafora J."/>
            <person name="Crous P."/>
            <person name="Grigoriev I."/>
        </authorList>
    </citation>
    <scope>NUCLEOTIDE SEQUENCE</scope>
    <source>
        <strain evidence="2">CBS 113979</strain>
    </source>
</reference>
<dbReference type="AlphaFoldDB" id="A0A6G1H231"/>
<evidence type="ECO:0000313" key="3">
    <source>
        <dbReference type="Proteomes" id="UP000800041"/>
    </source>
</evidence>
<accession>A0A6G1H231</accession>
<keyword evidence="3" id="KW-1185">Reference proteome</keyword>
<gene>
    <name evidence="2" type="ORF">K402DRAFT_429808</name>
</gene>
<feature type="chain" id="PRO_5026232999" evidence="1">
    <location>
        <begin position="27"/>
        <end position="201"/>
    </location>
</feature>
<feature type="signal peptide" evidence="1">
    <location>
        <begin position="1"/>
        <end position="26"/>
    </location>
</feature>
<dbReference type="Proteomes" id="UP000800041">
    <property type="component" value="Unassembled WGS sequence"/>
</dbReference>
<protein>
    <submittedName>
        <fullName evidence="2">Uncharacterized protein</fullName>
    </submittedName>
</protein>
<proteinExistence type="predicted"/>
<keyword evidence="1" id="KW-0732">Signal</keyword>
<evidence type="ECO:0000313" key="2">
    <source>
        <dbReference type="EMBL" id="KAF1987112.1"/>
    </source>
</evidence>
<evidence type="ECO:0000256" key="1">
    <source>
        <dbReference type="SAM" id="SignalP"/>
    </source>
</evidence>
<name>A0A6G1H231_9PEZI</name>